<keyword evidence="3" id="KW-1185">Reference proteome</keyword>
<dbReference type="EMBL" id="LT594323">
    <property type="protein sequence ID" value="SBT43661.1"/>
    <property type="molecule type" value="Genomic_DNA"/>
</dbReference>
<sequence length="195" mass="21510">MTKIGIILGSTRPGRRGQQVAEWVAEVAAKQQDDVTYEIVDVADFDLPLLDEEQPALFGRYGKEHTRRWAQTIASYDGFVFVTAEYNHSVPGALKNALDYLFAEWHHKPAGFVSYGLHGGTRAVEHLRLILAELKVPTVRTQVVLSIFNDFTMSAPTETGTFTPGAHNEPTLATMLGEIVAWSTALESLRSPALV</sequence>
<name>A0A1A8ZIJ4_9ACTN</name>
<dbReference type="OrthoDB" id="9812295at2"/>
<organism evidence="2 3">
    <name type="scientific">Micromonospora auratinigra</name>
    <dbReference type="NCBI Taxonomy" id="261654"/>
    <lineage>
        <taxon>Bacteria</taxon>
        <taxon>Bacillati</taxon>
        <taxon>Actinomycetota</taxon>
        <taxon>Actinomycetes</taxon>
        <taxon>Micromonosporales</taxon>
        <taxon>Micromonosporaceae</taxon>
        <taxon>Micromonospora</taxon>
    </lineage>
</organism>
<dbReference type="Proteomes" id="UP000199385">
    <property type="component" value="Chromosome I"/>
</dbReference>
<evidence type="ECO:0000313" key="2">
    <source>
        <dbReference type="EMBL" id="SBT43661.1"/>
    </source>
</evidence>
<dbReference type="Pfam" id="PF03358">
    <property type="entry name" value="FMN_red"/>
    <property type="match status" value="1"/>
</dbReference>
<dbReference type="InterPro" id="IPR029039">
    <property type="entry name" value="Flavoprotein-like_sf"/>
</dbReference>
<dbReference type="STRING" id="261654.GA0070611_2405"/>
<dbReference type="GO" id="GO:0016491">
    <property type="term" value="F:oxidoreductase activity"/>
    <property type="evidence" value="ECO:0007669"/>
    <property type="project" value="InterPro"/>
</dbReference>
<dbReference type="AlphaFoldDB" id="A0A1A8ZIJ4"/>
<dbReference type="GO" id="GO:0005829">
    <property type="term" value="C:cytosol"/>
    <property type="evidence" value="ECO:0007669"/>
    <property type="project" value="TreeGrafter"/>
</dbReference>
<accession>A0A1A8ZIJ4</accession>
<dbReference type="PATRIC" id="fig|261654.4.peg.2450"/>
<gene>
    <name evidence="2" type="ORF">GA0070611_2405</name>
</gene>
<evidence type="ECO:0000313" key="3">
    <source>
        <dbReference type="Proteomes" id="UP000199385"/>
    </source>
</evidence>
<protein>
    <submittedName>
        <fullName evidence="2">NAD(P)H-dependent FMN reductase</fullName>
    </submittedName>
</protein>
<reference evidence="3" key="1">
    <citation type="submission" date="2016-06" db="EMBL/GenBank/DDBJ databases">
        <authorList>
            <person name="Varghese N."/>
            <person name="Submissions Spin"/>
        </authorList>
    </citation>
    <scope>NUCLEOTIDE SEQUENCE [LARGE SCALE GENOMIC DNA]</scope>
    <source>
        <strain evidence="3">DSM 44815</strain>
    </source>
</reference>
<evidence type="ECO:0000259" key="1">
    <source>
        <dbReference type="Pfam" id="PF03358"/>
    </source>
</evidence>
<dbReference type="PANTHER" id="PTHR30543:SF21">
    <property type="entry name" value="NAD(P)H-DEPENDENT FMN REDUCTASE LOT6"/>
    <property type="match status" value="1"/>
</dbReference>
<dbReference type="SUPFAM" id="SSF52218">
    <property type="entry name" value="Flavoproteins"/>
    <property type="match status" value="1"/>
</dbReference>
<dbReference type="InterPro" id="IPR005025">
    <property type="entry name" value="FMN_Rdtase-like_dom"/>
</dbReference>
<dbReference type="PANTHER" id="PTHR30543">
    <property type="entry name" value="CHROMATE REDUCTASE"/>
    <property type="match status" value="1"/>
</dbReference>
<dbReference type="InterPro" id="IPR050712">
    <property type="entry name" value="NAD(P)H-dep_reductase"/>
</dbReference>
<dbReference type="Gene3D" id="3.40.50.360">
    <property type="match status" value="1"/>
</dbReference>
<proteinExistence type="predicted"/>
<dbReference type="RefSeq" id="WP_091662584.1">
    <property type="nucleotide sequence ID" value="NZ_LT594323.1"/>
</dbReference>
<feature type="domain" description="NADPH-dependent FMN reductase-like" evidence="1">
    <location>
        <begin position="2"/>
        <end position="148"/>
    </location>
</feature>
<dbReference type="GO" id="GO:0010181">
    <property type="term" value="F:FMN binding"/>
    <property type="evidence" value="ECO:0007669"/>
    <property type="project" value="TreeGrafter"/>
</dbReference>